<protein>
    <submittedName>
        <fullName evidence="2">Uncharacterized protein</fullName>
    </submittedName>
</protein>
<keyword evidence="1" id="KW-1133">Transmembrane helix</keyword>
<keyword evidence="3" id="KW-1185">Reference proteome</keyword>
<accession>A0A511N1A2</accession>
<dbReference type="EMBL" id="BJXB01000009">
    <property type="protein sequence ID" value="GEM46670.1"/>
    <property type="molecule type" value="Genomic_DNA"/>
</dbReference>
<feature type="transmembrane region" description="Helical" evidence="1">
    <location>
        <begin position="47"/>
        <end position="66"/>
    </location>
</feature>
<sequence length="249" mass="27543">MTFPLGYPVGMFRLDLRPLRHLLVTVAFPVLVLQQDLFGTGWGVQDFAGPTFAFMISALVPALYVLGMQLGNRQASPVWLLFTLSTLVNALSSFWWTDGLTFAVKDSSGSLFLAVSTLTSLLVGKPLFRFVVREYLSVVPQLTADDLTRLLHGPVRTLVQQSTVVLFLKGLTVASVNTYVKFHMVKGSFGTEAFNQSLSLAVAVMVPVAYLATVTAYTLIFVLWKHKLGRHLTFPFSPQVLHQALLHVR</sequence>
<feature type="transmembrane region" description="Helical" evidence="1">
    <location>
        <begin position="78"/>
        <end position="97"/>
    </location>
</feature>
<keyword evidence="1" id="KW-0472">Membrane</keyword>
<feature type="transmembrane region" description="Helical" evidence="1">
    <location>
        <begin position="200"/>
        <end position="224"/>
    </location>
</feature>
<reference evidence="2 3" key="1">
    <citation type="submission" date="2019-07" db="EMBL/GenBank/DDBJ databases">
        <title>Whole genome shotgun sequence of Deinococcus cellulosilyticus NBRC 106333.</title>
        <authorList>
            <person name="Hosoyama A."/>
            <person name="Uohara A."/>
            <person name="Ohji S."/>
            <person name="Ichikawa N."/>
        </authorList>
    </citation>
    <scope>NUCLEOTIDE SEQUENCE [LARGE SCALE GENOMIC DNA]</scope>
    <source>
        <strain evidence="2 3">NBRC 106333</strain>
    </source>
</reference>
<dbReference type="AlphaFoldDB" id="A0A511N1A2"/>
<evidence type="ECO:0000256" key="1">
    <source>
        <dbReference type="SAM" id="Phobius"/>
    </source>
</evidence>
<organism evidence="2 3">
    <name type="scientific">Deinococcus cellulosilyticus (strain DSM 18568 / NBRC 106333 / KACC 11606 / 5516J-15)</name>
    <dbReference type="NCBI Taxonomy" id="1223518"/>
    <lineage>
        <taxon>Bacteria</taxon>
        <taxon>Thermotogati</taxon>
        <taxon>Deinococcota</taxon>
        <taxon>Deinococci</taxon>
        <taxon>Deinococcales</taxon>
        <taxon>Deinococcaceae</taxon>
        <taxon>Deinococcus</taxon>
    </lineage>
</organism>
<keyword evidence="1" id="KW-0812">Transmembrane</keyword>
<dbReference type="Proteomes" id="UP000321306">
    <property type="component" value="Unassembled WGS sequence"/>
</dbReference>
<gene>
    <name evidence="2" type="ORF">DC3_23050</name>
</gene>
<evidence type="ECO:0000313" key="2">
    <source>
        <dbReference type="EMBL" id="GEM46670.1"/>
    </source>
</evidence>
<name>A0A511N1A2_DEIC1</name>
<proteinExistence type="predicted"/>
<feature type="transmembrane region" description="Helical" evidence="1">
    <location>
        <begin position="109"/>
        <end position="128"/>
    </location>
</feature>
<evidence type="ECO:0000313" key="3">
    <source>
        <dbReference type="Proteomes" id="UP000321306"/>
    </source>
</evidence>
<feature type="transmembrane region" description="Helical" evidence="1">
    <location>
        <begin position="158"/>
        <end position="180"/>
    </location>
</feature>
<comment type="caution">
    <text evidence="2">The sequence shown here is derived from an EMBL/GenBank/DDBJ whole genome shotgun (WGS) entry which is preliminary data.</text>
</comment>